<evidence type="ECO:0000256" key="1">
    <source>
        <dbReference type="ARBA" id="ARBA00005189"/>
    </source>
</evidence>
<evidence type="ECO:0000256" key="5">
    <source>
        <dbReference type="ARBA" id="ARBA00023315"/>
    </source>
</evidence>
<keyword evidence="4" id="KW-0443">Lipid metabolism</keyword>
<keyword evidence="5" id="KW-0012">Acyltransferase</keyword>
<evidence type="ECO:0000313" key="11">
    <source>
        <dbReference type="EMBL" id="MFC4159762.1"/>
    </source>
</evidence>
<evidence type="ECO:0000256" key="6">
    <source>
        <dbReference type="ARBA" id="ARBA00038095"/>
    </source>
</evidence>
<dbReference type="Proteomes" id="UP001595791">
    <property type="component" value="Unassembled WGS sequence"/>
</dbReference>
<evidence type="ECO:0000256" key="9">
    <source>
        <dbReference type="ARBA" id="ARBA00045724"/>
    </source>
</evidence>
<dbReference type="InterPro" id="IPR052351">
    <property type="entry name" value="Ornithine_N-alpha-AT"/>
</dbReference>
<protein>
    <recommendedName>
        <fullName evidence="8">L-ornithine N(alpha)-acyltransferase</fullName>
        <ecNumber evidence="7">2.3.2.30</ecNumber>
    </recommendedName>
</protein>
<evidence type="ECO:0000256" key="3">
    <source>
        <dbReference type="ARBA" id="ARBA00022679"/>
    </source>
</evidence>
<evidence type="ECO:0000256" key="10">
    <source>
        <dbReference type="ARBA" id="ARBA00047785"/>
    </source>
</evidence>
<proteinExistence type="inferred from homology"/>
<evidence type="ECO:0000256" key="4">
    <source>
        <dbReference type="ARBA" id="ARBA00023098"/>
    </source>
</evidence>
<keyword evidence="3" id="KW-0808">Transferase</keyword>
<dbReference type="SUPFAM" id="SSF55729">
    <property type="entry name" value="Acyl-CoA N-acyltransferases (Nat)"/>
    <property type="match status" value="1"/>
</dbReference>
<sequence length="252" mass="28322">MPQSDFLPRPARTRPLTVRLAHHADQVKAAQALRYQVFAEELGARLDSRTPGLDIDLFDAYCDHLLVCDEESEQVVGTYRILPPAQAQRLGSYYSDAEFDLIRLQSIRPYLVELGRSCVHPDYRTGAAIALLWGGLADYMSRYRHRYLIGCASIGMGDGGYQAVSVARQLLQRGLAPVEWRVQPRQPLPNTAFSAQGGDAAIPPLIKGYLRAGAYLCGEPAWDERFNSADLLLLLPMERIDRRYARHFFKSV</sequence>
<dbReference type="RefSeq" id="WP_378163869.1">
    <property type="nucleotide sequence ID" value="NZ_JBHSBU010000001.1"/>
</dbReference>
<comment type="function">
    <text evidence="9">Catalyzes the first step in the biosynthesis of ornithine lipids, which are phosphorus-free membrane lipids. Catalyzes the 3-hydroxyacyl-acyl carrier protein-dependent acylation of ornithine to form lyso-ornithine lipid (LOL).</text>
</comment>
<evidence type="ECO:0000256" key="2">
    <source>
        <dbReference type="ARBA" id="ARBA00022516"/>
    </source>
</evidence>
<dbReference type="EC" id="2.3.2.30" evidence="7"/>
<dbReference type="PANTHER" id="PTHR37323">
    <property type="entry name" value="GCN5-RELATED N-ACETYLTRANSFERASE"/>
    <property type="match status" value="1"/>
</dbReference>
<keyword evidence="12" id="KW-1185">Reference proteome</keyword>
<comment type="similarity">
    <text evidence="6">Belongs to the acetyltransferase family. OlsB subfamily.</text>
</comment>
<organism evidence="11 12">
    <name type="scientific">Chitinimonas lacunae</name>
    <dbReference type="NCBI Taxonomy" id="1963018"/>
    <lineage>
        <taxon>Bacteria</taxon>
        <taxon>Pseudomonadati</taxon>
        <taxon>Pseudomonadota</taxon>
        <taxon>Betaproteobacteria</taxon>
        <taxon>Neisseriales</taxon>
        <taxon>Chitinibacteraceae</taxon>
        <taxon>Chitinimonas</taxon>
    </lineage>
</organism>
<comment type="caution">
    <text evidence="11">The sequence shown here is derived from an EMBL/GenBank/DDBJ whole genome shotgun (WGS) entry which is preliminary data.</text>
</comment>
<dbReference type="EMBL" id="JBHSBU010000001">
    <property type="protein sequence ID" value="MFC4159762.1"/>
    <property type="molecule type" value="Genomic_DNA"/>
</dbReference>
<dbReference type="Pfam" id="PF13444">
    <property type="entry name" value="Acetyltransf_5"/>
    <property type="match status" value="1"/>
</dbReference>
<reference evidence="12" key="1">
    <citation type="journal article" date="2019" name="Int. J. Syst. Evol. Microbiol.">
        <title>The Global Catalogue of Microorganisms (GCM) 10K type strain sequencing project: providing services to taxonomists for standard genome sequencing and annotation.</title>
        <authorList>
            <consortium name="The Broad Institute Genomics Platform"/>
            <consortium name="The Broad Institute Genome Sequencing Center for Infectious Disease"/>
            <person name="Wu L."/>
            <person name="Ma J."/>
        </authorList>
    </citation>
    <scope>NUCLEOTIDE SEQUENCE [LARGE SCALE GENOMIC DNA]</scope>
    <source>
        <strain evidence="12">LMG 29894</strain>
    </source>
</reference>
<dbReference type="InterPro" id="IPR016181">
    <property type="entry name" value="Acyl_CoA_acyltransferase"/>
</dbReference>
<keyword evidence="2" id="KW-0444">Lipid biosynthesis</keyword>
<gene>
    <name evidence="11" type="ORF">ACFOW7_10420</name>
</gene>
<accession>A0ABV8MPZ7</accession>
<evidence type="ECO:0000256" key="8">
    <source>
        <dbReference type="ARBA" id="ARBA00039866"/>
    </source>
</evidence>
<comment type="catalytic activity">
    <reaction evidence="10">
        <text>a (3R)-hydroxyacyl-[ACP] + L-ornithine = a lyso-ornithine lipid + holo-[ACP] + H(+)</text>
        <dbReference type="Rhea" id="RHEA:20633"/>
        <dbReference type="Rhea" id="RHEA-COMP:9685"/>
        <dbReference type="Rhea" id="RHEA-COMP:9945"/>
        <dbReference type="ChEBI" id="CHEBI:15378"/>
        <dbReference type="ChEBI" id="CHEBI:46911"/>
        <dbReference type="ChEBI" id="CHEBI:64479"/>
        <dbReference type="ChEBI" id="CHEBI:78827"/>
        <dbReference type="ChEBI" id="CHEBI:138482"/>
        <dbReference type="EC" id="2.3.2.30"/>
    </reaction>
    <physiologicalReaction direction="left-to-right" evidence="10">
        <dbReference type="Rhea" id="RHEA:20634"/>
    </physiologicalReaction>
</comment>
<comment type="pathway">
    <text evidence="1">Lipid metabolism.</text>
</comment>
<evidence type="ECO:0000313" key="12">
    <source>
        <dbReference type="Proteomes" id="UP001595791"/>
    </source>
</evidence>
<dbReference type="PANTHER" id="PTHR37323:SF1">
    <property type="entry name" value="L-ORNITHINE N(ALPHA)-ACYLTRANSFERASE"/>
    <property type="match status" value="1"/>
</dbReference>
<name>A0ABV8MPZ7_9NEIS</name>
<dbReference type="Gene3D" id="3.40.630.30">
    <property type="match status" value="1"/>
</dbReference>
<evidence type="ECO:0000256" key="7">
    <source>
        <dbReference type="ARBA" id="ARBA00039058"/>
    </source>
</evidence>